<sequence length="664" mass="73674">MIRFEEVTRRYESGGRPALDDVTVEFYRGDFAFLIGASGSGKSTLLRMILREGLPQRGKVTVAGQNLGLMLDRRVPDFRRSIGMVFQDFRLLPDKTVFDNVAFAMRVLGTKRSAIRKRVTKVLEKVDLAHLAKRYPHEISGGEQQRAAIARAIVNGPAILLADEPTGNLDPRASAEVMKVLRWINASGTTVIMATHDRAIVDQAHSRVVQLHRGRLVRDEPHGFYDAPEGSEAWDVLAQEEGESGLRAHDPAPLKTGVVPMIGRDPADGSTTEEPFSSDTDQPADLPEGPAEQSSVPGEDPSVLAFENDPVLQETTPQDYAEELEGMELTPEEFDAQLADSHDFPTDEQPAFQDEEHPAEYDAEYTSHQDDDHLAAVDDEHLADPEDAEHVETEDTVGDDEHDDDVADDEHDHHTVEHTVTDGAFIREDEPEDDESEIDDDGEFEDREHAEETGLHVTWPEHLRQEALGYDVPEIHGDFNGTELPDLEQDGYAEEDFEVEEPLPQDYVTQERVLAEPIAEEPPTGEIAPIPAPRRRLPPMYPTLPPPAQRPASQQAPQEPLPQQEPAPQHPAPRSAAQPDVAGHPTGSPEQDAATRSRLSWLAHVEEDATESTPPAQEATVPRPLPRPQSSAAQSTYTDARRTAEHLGISRSRRSILRRLRRDV</sequence>
<comment type="subunit">
    <text evidence="9">Homodimer. Forms a membrane-associated complex with FtsX.</text>
</comment>
<keyword evidence="8 9" id="KW-0131">Cell cycle</keyword>
<keyword evidence="13" id="KW-1185">Reference proteome</keyword>
<evidence type="ECO:0000256" key="5">
    <source>
        <dbReference type="ARBA" id="ARBA00022741"/>
    </source>
</evidence>
<dbReference type="EMBL" id="JADBEE010000001">
    <property type="protein sequence ID" value="MBE1514010.1"/>
    <property type="molecule type" value="Genomic_DNA"/>
</dbReference>
<evidence type="ECO:0000256" key="1">
    <source>
        <dbReference type="ARBA" id="ARBA00005417"/>
    </source>
</evidence>
<dbReference type="SMART" id="SM00382">
    <property type="entry name" value="AAA"/>
    <property type="match status" value="1"/>
</dbReference>
<feature type="compositionally biased region" description="Pro residues" evidence="10">
    <location>
        <begin position="559"/>
        <end position="571"/>
    </location>
</feature>
<feature type="region of interest" description="Disordered" evidence="10">
    <location>
        <begin position="315"/>
        <end position="456"/>
    </location>
</feature>
<feature type="compositionally biased region" description="Basic and acidic residues" evidence="10">
    <location>
        <begin position="410"/>
        <end position="428"/>
    </location>
</feature>
<dbReference type="PANTHER" id="PTHR24220:SF470">
    <property type="entry name" value="CELL DIVISION ATP-BINDING PROTEIN FTSE"/>
    <property type="match status" value="1"/>
</dbReference>
<dbReference type="Pfam" id="PF00005">
    <property type="entry name" value="ABC_tran"/>
    <property type="match status" value="1"/>
</dbReference>
<dbReference type="NCBIfam" id="TIGR02673">
    <property type="entry name" value="FtsE"/>
    <property type="match status" value="1"/>
</dbReference>
<comment type="subcellular location">
    <subcellularLocation>
        <location evidence="9">Cell membrane</location>
        <topology evidence="9">Peripheral membrane protein</topology>
        <orientation evidence="9">Cytoplasmic side</orientation>
    </subcellularLocation>
</comment>
<dbReference type="PROSITE" id="PS50893">
    <property type="entry name" value="ABC_TRANSPORTER_2"/>
    <property type="match status" value="1"/>
</dbReference>
<name>A0ABR9J4U4_9MICC</name>
<reference evidence="12 13" key="1">
    <citation type="submission" date="2020-10" db="EMBL/GenBank/DDBJ databases">
        <title>Sequencing the genomes of 1000 actinobacteria strains.</title>
        <authorList>
            <person name="Klenk H.-P."/>
        </authorList>
    </citation>
    <scope>NUCLEOTIDE SEQUENCE [LARGE SCALE GENOMIC DNA]</scope>
    <source>
        <strain evidence="12 13">DSM 15474</strain>
    </source>
</reference>
<evidence type="ECO:0000256" key="7">
    <source>
        <dbReference type="ARBA" id="ARBA00023136"/>
    </source>
</evidence>
<evidence type="ECO:0000256" key="4">
    <source>
        <dbReference type="ARBA" id="ARBA00022618"/>
    </source>
</evidence>
<feature type="compositionally biased region" description="Basic residues" evidence="10">
    <location>
        <begin position="651"/>
        <end position="664"/>
    </location>
</feature>
<comment type="function">
    <text evidence="9">Part of the ABC transporter FtsEX involved in cellular division.</text>
</comment>
<organism evidence="12 13">
    <name type="scientific">Nesterenkonia halotolerans</name>
    <dbReference type="NCBI Taxonomy" id="225325"/>
    <lineage>
        <taxon>Bacteria</taxon>
        <taxon>Bacillati</taxon>
        <taxon>Actinomycetota</taxon>
        <taxon>Actinomycetes</taxon>
        <taxon>Micrococcales</taxon>
        <taxon>Micrococcaceae</taxon>
        <taxon>Nesterenkonia</taxon>
    </lineage>
</organism>
<feature type="compositionally biased region" description="Acidic residues" evidence="10">
    <location>
        <begin position="429"/>
        <end position="445"/>
    </location>
</feature>
<comment type="caution">
    <text evidence="12">The sequence shown here is derived from an EMBL/GenBank/DDBJ whole genome shotgun (WGS) entry which is preliminary data.</text>
</comment>
<feature type="compositionally biased region" description="Polar residues" evidence="10">
    <location>
        <begin position="628"/>
        <end position="638"/>
    </location>
</feature>
<feature type="compositionally biased region" description="Polar residues" evidence="10">
    <location>
        <begin position="269"/>
        <end position="281"/>
    </location>
</feature>
<dbReference type="PROSITE" id="PS00211">
    <property type="entry name" value="ABC_TRANSPORTER_1"/>
    <property type="match status" value="1"/>
</dbReference>
<evidence type="ECO:0000259" key="11">
    <source>
        <dbReference type="PROSITE" id="PS50893"/>
    </source>
</evidence>
<dbReference type="SUPFAM" id="SSF52540">
    <property type="entry name" value="P-loop containing nucleoside triphosphate hydrolases"/>
    <property type="match status" value="1"/>
</dbReference>
<dbReference type="InterPro" id="IPR005286">
    <property type="entry name" value="Cell_div_FtsE"/>
</dbReference>
<evidence type="ECO:0000256" key="9">
    <source>
        <dbReference type="RuleBase" id="RU365094"/>
    </source>
</evidence>
<evidence type="ECO:0000256" key="6">
    <source>
        <dbReference type="ARBA" id="ARBA00022840"/>
    </source>
</evidence>
<dbReference type="InterPro" id="IPR003439">
    <property type="entry name" value="ABC_transporter-like_ATP-bd"/>
</dbReference>
<feature type="compositionally biased region" description="Acidic residues" evidence="10">
    <location>
        <begin position="485"/>
        <end position="503"/>
    </location>
</feature>
<evidence type="ECO:0000256" key="2">
    <source>
        <dbReference type="ARBA" id="ARBA00020019"/>
    </source>
</evidence>
<keyword evidence="4 9" id="KW-0132">Cell division</keyword>
<comment type="similarity">
    <text evidence="1 9">Belongs to the ABC transporter superfamily.</text>
</comment>
<gene>
    <name evidence="9" type="primary">ftsE</name>
    <name evidence="12" type="ORF">H4W26_000765</name>
</gene>
<feature type="compositionally biased region" description="Acidic residues" evidence="10">
    <location>
        <begin position="394"/>
        <end position="409"/>
    </location>
</feature>
<evidence type="ECO:0000256" key="10">
    <source>
        <dbReference type="SAM" id="MobiDB-lite"/>
    </source>
</evidence>
<dbReference type="InterPro" id="IPR017871">
    <property type="entry name" value="ABC_transporter-like_CS"/>
</dbReference>
<feature type="domain" description="ABC transporter" evidence="11">
    <location>
        <begin position="2"/>
        <end position="238"/>
    </location>
</feature>
<dbReference type="PANTHER" id="PTHR24220">
    <property type="entry name" value="IMPORT ATP-BINDING PROTEIN"/>
    <property type="match status" value="1"/>
</dbReference>
<evidence type="ECO:0000256" key="3">
    <source>
        <dbReference type="ARBA" id="ARBA00022475"/>
    </source>
</evidence>
<dbReference type="GO" id="GO:0005524">
    <property type="term" value="F:ATP binding"/>
    <property type="evidence" value="ECO:0007669"/>
    <property type="project" value="UniProtKB-KW"/>
</dbReference>
<proteinExistence type="inferred from homology"/>
<protein>
    <recommendedName>
        <fullName evidence="2 9">Cell division ATP-binding protein FtsE</fullName>
    </recommendedName>
</protein>
<evidence type="ECO:0000256" key="8">
    <source>
        <dbReference type="ARBA" id="ARBA00023306"/>
    </source>
</evidence>
<keyword evidence="3 9" id="KW-1003">Cell membrane</keyword>
<keyword evidence="6 9" id="KW-0067">ATP-binding</keyword>
<feature type="compositionally biased region" description="Pro residues" evidence="10">
    <location>
        <begin position="539"/>
        <end position="549"/>
    </location>
</feature>
<dbReference type="Gene3D" id="3.40.50.300">
    <property type="entry name" value="P-loop containing nucleotide triphosphate hydrolases"/>
    <property type="match status" value="1"/>
</dbReference>
<dbReference type="RefSeq" id="WP_225939584.1">
    <property type="nucleotide sequence ID" value="NZ_JADBEE010000001.1"/>
</dbReference>
<accession>A0ABR9J4U4</accession>
<feature type="region of interest" description="Disordered" evidence="10">
    <location>
        <begin position="243"/>
        <end position="303"/>
    </location>
</feature>
<dbReference type="InterPro" id="IPR015854">
    <property type="entry name" value="ABC_transpr_LolD-like"/>
</dbReference>
<dbReference type="Proteomes" id="UP000636579">
    <property type="component" value="Unassembled WGS sequence"/>
</dbReference>
<feature type="compositionally biased region" description="Basic and acidic residues" evidence="10">
    <location>
        <begin position="354"/>
        <end position="393"/>
    </location>
</feature>
<dbReference type="InterPro" id="IPR027417">
    <property type="entry name" value="P-loop_NTPase"/>
</dbReference>
<keyword evidence="5 9" id="KW-0547">Nucleotide-binding</keyword>
<evidence type="ECO:0000313" key="12">
    <source>
        <dbReference type="EMBL" id="MBE1514010.1"/>
    </source>
</evidence>
<dbReference type="GO" id="GO:0051301">
    <property type="term" value="P:cell division"/>
    <property type="evidence" value="ECO:0007669"/>
    <property type="project" value="UniProtKB-KW"/>
</dbReference>
<dbReference type="InterPro" id="IPR003593">
    <property type="entry name" value="AAA+_ATPase"/>
</dbReference>
<feature type="compositionally biased region" description="Acidic residues" evidence="10">
    <location>
        <begin position="320"/>
        <end position="335"/>
    </location>
</feature>
<evidence type="ECO:0000313" key="13">
    <source>
        <dbReference type="Proteomes" id="UP000636579"/>
    </source>
</evidence>
<feature type="compositionally biased region" description="Basic and acidic residues" evidence="10">
    <location>
        <begin position="446"/>
        <end position="456"/>
    </location>
</feature>
<feature type="region of interest" description="Disordered" evidence="10">
    <location>
        <begin position="474"/>
        <end position="664"/>
    </location>
</feature>
<keyword evidence="7 9" id="KW-0472">Membrane</keyword>